<comment type="subcellular location">
    <subcellularLocation>
        <location evidence="1">Cell inner membrane</location>
        <topology evidence="1">Multi-pass membrane protein</topology>
    </subcellularLocation>
</comment>
<dbReference type="RefSeq" id="WP_397215039.1">
    <property type="nucleotide sequence ID" value="NZ_JBGFSN010000004.1"/>
</dbReference>
<dbReference type="EMBL" id="JBGFSN010000004">
    <property type="protein sequence ID" value="MFH8134873.1"/>
    <property type="molecule type" value="Genomic_DNA"/>
</dbReference>
<reference evidence="15 16" key="1">
    <citation type="submission" date="2024-08" db="EMBL/GenBank/DDBJ databases">
        <title>Pantoea ronii - a newly identified human opportunistic pathogen.</title>
        <authorList>
            <person name="Keidar-Friedman D."/>
            <person name="Sorek N."/>
            <person name="Leshin-Carmel D."/>
            <person name="Tsur A."/>
            <person name="Amsalem M."/>
            <person name="Tolkach D."/>
            <person name="Brosh-Nissimov T."/>
        </authorList>
    </citation>
    <scope>NUCLEOTIDE SEQUENCE [LARGE SCALE GENOMIC DNA]</scope>
    <source>
        <strain evidence="15 16">AA23256</strain>
    </source>
</reference>
<keyword evidence="5" id="KW-0997">Cell inner membrane</keyword>
<evidence type="ECO:0000256" key="9">
    <source>
        <dbReference type="ARBA" id="ARBA00023224"/>
    </source>
</evidence>
<keyword evidence="4" id="KW-0145">Chemotaxis</keyword>
<evidence type="ECO:0000259" key="14">
    <source>
        <dbReference type="PROSITE" id="PS50885"/>
    </source>
</evidence>
<dbReference type="SUPFAM" id="SSF47170">
    <property type="entry name" value="Aspartate receptor, ligand-binding domain"/>
    <property type="match status" value="1"/>
</dbReference>
<dbReference type="PANTHER" id="PTHR43531:SF11">
    <property type="entry name" value="METHYL-ACCEPTING CHEMOTAXIS PROTEIN 3"/>
    <property type="match status" value="1"/>
</dbReference>
<keyword evidence="2" id="KW-1003">Cell membrane</keyword>
<dbReference type="InterPro" id="IPR004090">
    <property type="entry name" value="Chemotax_Me-accpt_rcpt"/>
</dbReference>
<keyword evidence="7 12" id="KW-1133">Transmembrane helix</keyword>
<evidence type="ECO:0000259" key="13">
    <source>
        <dbReference type="PROSITE" id="PS50111"/>
    </source>
</evidence>
<dbReference type="Gene3D" id="1.10.287.950">
    <property type="entry name" value="Methyl-accepting chemotaxis protein"/>
    <property type="match status" value="1"/>
</dbReference>
<dbReference type="InterPro" id="IPR003660">
    <property type="entry name" value="HAMP_dom"/>
</dbReference>
<protein>
    <submittedName>
        <fullName evidence="15">Methyl-accepting chemotaxis protein</fullName>
    </submittedName>
</protein>
<evidence type="ECO:0000256" key="1">
    <source>
        <dbReference type="ARBA" id="ARBA00004429"/>
    </source>
</evidence>
<comment type="caution">
    <text evidence="15">The sequence shown here is derived from an EMBL/GenBank/DDBJ whole genome shotgun (WGS) entry which is preliminary data.</text>
</comment>
<feature type="domain" description="HAMP" evidence="14">
    <location>
        <begin position="227"/>
        <end position="281"/>
    </location>
</feature>
<evidence type="ECO:0000256" key="4">
    <source>
        <dbReference type="ARBA" id="ARBA00022500"/>
    </source>
</evidence>
<evidence type="ECO:0000256" key="8">
    <source>
        <dbReference type="ARBA" id="ARBA00023136"/>
    </source>
</evidence>
<dbReference type="Pfam" id="PF02203">
    <property type="entry name" value="TarH"/>
    <property type="match status" value="1"/>
</dbReference>
<evidence type="ECO:0000313" key="15">
    <source>
        <dbReference type="EMBL" id="MFH8134873.1"/>
    </source>
</evidence>
<comment type="similarity">
    <text evidence="10">Belongs to the methyl-accepting chemotaxis (MCP) protein family.</text>
</comment>
<keyword evidence="8 12" id="KW-0472">Membrane</keyword>
<dbReference type="PROSITE" id="PS50111">
    <property type="entry name" value="CHEMOTAXIS_TRANSDUC_2"/>
    <property type="match status" value="1"/>
</dbReference>
<evidence type="ECO:0000256" key="5">
    <source>
        <dbReference type="ARBA" id="ARBA00022519"/>
    </source>
</evidence>
<sequence length="538" mass="59555">MSLITLLPLRLKAPRFHSLRLPGWMTSLRGNFILFLVLFCLLQGIGVVLLTQQVDRSKSNVTQAQNQRERLALLDKARIELLTASDNSHRAGIYLMQDQQSGSVDSWKSLAATASESLKQAQTLFARYGAAQNSDLQQSFTLLADGLNEQLKGLAANNMDSFFMVPMQAFQQQFNDAWFNEMKTANQQMAEANRTTLASLTHSRNLSLAIGALLFTLLLLAGTLLLRGVIAPLRQAARQLQNIATGDLIPHGTRPRWQSQETQQLFMAMEEMRQGLQHIVLEINTIADAVSAGAAQMQQHNASLSEQHQAQNATFSHLSQRLHRVAEEVENSARFSRQASDQAQSADALTRNCAQRVDEVEKQMQQIVEASGEIAGIVAMLDGLSLQTRLLSLNAAIESAHAGVYGRSFSIVAKEMGQLSDQSGDSTRQIDGLIQNTQQHISQGFTKVKLLETLFHQISDAVAGVVDQLHDQQQNATAQSKRVNHITQQILDLDSQVQRNETLGQQSRQASQALMQQAVRLAQSVAQFRLENRTDKQS</sequence>
<evidence type="ECO:0000256" key="11">
    <source>
        <dbReference type="PROSITE-ProRule" id="PRU00284"/>
    </source>
</evidence>
<keyword evidence="9 11" id="KW-0807">Transducer</keyword>
<dbReference type="InterPro" id="IPR035440">
    <property type="entry name" value="4HB_MCP_dom_sf"/>
</dbReference>
<evidence type="ECO:0000256" key="10">
    <source>
        <dbReference type="ARBA" id="ARBA00029447"/>
    </source>
</evidence>
<gene>
    <name evidence="15" type="ORF">ABU178_11915</name>
</gene>
<name>A0ABW7PXH2_9GAMM</name>
<accession>A0ABW7PXH2</accession>
<evidence type="ECO:0000313" key="16">
    <source>
        <dbReference type="Proteomes" id="UP001611251"/>
    </source>
</evidence>
<feature type="transmembrane region" description="Helical" evidence="12">
    <location>
        <begin position="32"/>
        <end position="50"/>
    </location>
</feature>
<evidence type="ECO:0000256" key="3">
    <source>
        <dbReference type="ARBA" id="ARBA00022481"/>
    </source>
</evidence>
<evidence type="ECO:0000256" key="6">
    <source>
        <dbReference type="ARBA" id="ARBA00022692"/>
    </source>
</evidence>
<dbReference type="InterPro" id="IPR003122">
    <property type="entry name" value="Tar_rcpt_lig-bd"/>
</dbReference>
<evidence type="ECO:0000256" key="7">
    <source>
        <dbReference type="ARBA" id="ARBA00022989"/>
    </source>
</evidence>
<keyword evidence="6 12" id="KW-0812">Transmembrane</keyword>
<dbReference type="Proteomes" id="UP001611251">
    <property type="component" value="Unassembled WGS sequence"/>
</dbReference>
<evidence type="ECO:0000256" key="12">
    <source>
        <dbReference type="SAM" id="Phobius"/>
    </source>
</evidence>
<dbReference type="InterPro" id="IPR051310">
    <property type="entry name" value="MCP_chemotaxis"/>
</dbReference>
<keyword evidence="3" id="KW-0488">Methylation</keyword>
<dbReference type="PROSITE" id="PS50885">
    <property type="entry name" value="HAMP"/>
    <property type="match status" value="1"/>
</dbReference>
<dbReference type="SMART" id="SM00283">
    <property type="entry name" value="MA"/>
    <property type="match status" value="1"/>
</dbReference>
<dbReference type="CDD" id="cd19407">
    <property type="entry name" value="Tar_Tsr_sensor"/>
    <property type="match status" value="1"/>
</dbReference>
<dbReference type="Gene3D" id="1.20.120.30">
    <property type="entry name" value="Aspartate receptor, ligand-binding domain"/>
    <property type="match status" value="1"/>
</dbReference>
<dbReference type="Pfam" id="PF00015">
    <property type="entry name" value="MCPsignal"/>
    <property type="match status" value="1"/>
</dbReference>
<feature type="transmembrane region" description="Helical" evidence="12">
    <location>
        <begin position="206"/>
        <end position="230"/>
    </location>
</feature>
<dbReference type="PRINTS" id="PR00260">
    <property type="entry name" value="CHEMTRNSDUCR"/>
</dbReference>
<evidence type="ECO:0000256" key="2">
    <source>
        <dbReference type="ARBA" id="ARBA00022475"/>
    </source>
</evidence>
<keyword evidence="16" id="KW-1185">Reference proteome</keyword>
<feature type="domain" description="Methyl-accepting transducer" evidence="13">
    <location>
        <begin position="286"/>
        <end position="515"/>
    </location>
</feature>
<proteinExistence type="inferred from homology"/>
<organism evidence="15 16">
    <name type="scientific">Pantoea osteomyelitidis</name>
    <dbReference type="NCBI Taxonomy" id="3230026"/>
    <lineage>
        <taxon>Bacteria</taxon>
        <taxon>Pseudomonadati</taxon>
        <taxon>Pseudomonadota</taxon>
        <taxon>Gammaproteobacteria</taxon>
        <taxon>Enterobacterales</taxon>
        <taxon>Erwiniaceae</taxon>
        <taxon>Pantoea</taxon>
    </lineage>
</organism>
<dbReference type="InterPro" id="IPR004089">
    <property type="entry name" value="MCPsignal_dom"/>
</dbReference>
<dbReference type="PANTHER" id="PTHR43531">
    <property type="entry name" value="PROTEIN ICFG"/>
    <property type="match status" value="1"/>
</dbReference>
<dbReference type="SUPFAM" id="SSF58104">
    <property type="entry name" value="Methyl-accepting chemotaxis protein (MCP) signaling domain"/>
    <property type="match status" value="1"/>
</dbReference>